<dbReference type="InterPro" id="IPR009492">
    <property type="entry name" value="TniQ"/>
</dbReference>
<proteinExistence type="predicted"/>
<reference evidence="2 3" key="1">
    <citation type="submission" date="2018-03" db="EMBL/GenBank/DDBJ databases">
        <title>Ahniella affigens gen. nov., sp. nov., a gammaproteobacterium isolated from sandy soil near a stream.</title>
        <authorList>
            <person name="Ko Y."/>
            <person name="Kim J.-H."/>
        </authorList>
    </citation>
    <scope>NUCLEOTIDE SEQUENCE [LARGE SCALE GENOMIC DNA]</scope>
    <source>
        <strain evidence="2 3">D13</strain>
    </source>
</reference>
<dbReference type="RefSeq" id="WP_106892821.1">
    <property type="nucleotide sequence ID" value="NZ_CP027860.1"/>
</dbReference>
<dbReference type="OrthoDB" id="6052221at2"/>
<dbReference type="AlphaFoldDB" id="A0A2P1PVM2"/>
<dbReference type="KEGG" id="xba:C7S18_17720"/>
<accession>A0A2P1PVM2</accession>
<sequence>MSRAHFLHLPIQGDGTSDVEALSSYLLRQAALHTVGPGTLVRIMLDRLPDLRAQVDARAFRVPITAFIRPNATTEHLVEALSLSTGVPAHEFECMTFLATSQALHRPQGAFAGNLRWCPVCFKEWSESGRQSYFKLIWQLGMVDCCDIHEVKLRDSCPSCGAKQGSECVRDRLDQCHRCQAPLYKSPVRTDLLPSRFKELSALIEHIATHPGKRFPRAGVAGVVSKILDEAWHAESEDELFQVIPRDECVRFANPEEPVTIQAALRIAFWLRVPLVALLEGNVTGTTRPLLSVAGESLPDPIAPRKRGNRVKATEVAPLVSGAVRDAEAGSPVSLKALAQSAGVSVGYLRYRFPAWVNRIASHTREARQRAQTEVTHRIRAAVDDLEPELVGLNGGVLSRKAALKRTVTTTGLPKFRIRAEINSRVTFAAFAPAPPKKH</sequence>
<dbReference type="Proteomes" id="UP000241074">
    <property type="component" value="Chromosome"/>
</dbReference>
<feature type="domain" description="TniQ" evidence="1">
    <location>
        <begin position="16"/>
        <end position="153"/>
    </location>
</feature>
<dbReference type="EMBL" id="CP027860">
    <property type="protein sequence ID" value="AVP98903.1"/>
    <property type="molecule type" value="Genomic_DNA"/>
</dbReference>
<reference evidence="2 3" key="2">
    <citation type="submission" date="2018-03" db="EMBL/GenBank/DDBJ databases">
        <authorList>
            <person name="Keele B.F."/>
        </authorList>
    </citation>
    <scope>NUCLEOTIDE SEQUENCE [LARGE SCALE GENOMIC DNA]</scope>
    <source>
        <strain evidence="2 3">D13</strain>
    </source>
</reference>
<keyword evidence="3" id="KW-1185">Reference proteome</keyword>
<evidence type="ECO:0000313" key="2">
    <source>
        <dbReference type="EMBL" id="AVP98903.1"/>
    </source>
</evidence>
<dbReference type="Pfam" id="PF06527">
    <property type="entry name" value="TniQ"/>
    <property type="match status" value="1"/>
</dbReference>
<name>A0A2P1PVM2_9GAMM</name>
<protein>
    <recommendedName>
        <fullName evidence="1">TniQ domain-containing protein</fullName>
    </recommendedName>
</protein>
<evidence type="ECO:0000313" key="3">
    <source>
        <dbReference type="Proteomes" id="UP000241074"/>
    </source>
</evidence>
<evidence type="ECO:0000259" key="1">
    <source>
        <dbReference type="Pfam" id="PF06527"/>
    </source>
</evidence>
<gene>
    <name evidence="2" type="ORF">C7S18_17720</name>
</gene>
<organism evidence="2 3">
    <name type="scientific">Ahniella affigens</name>
    <dbReference type="NCBI Taxonomy" id="2021234"/>
    <lineage>
        <taxon>Bacteria</taxon>
        <taxon>Pseudomonadati</taxon>
        <taxon>Pseudomonadota</taxon>
        <taxon>Gammaproteobacteria</taxon>
        <taxon>Lysobacterales</taxon>
        <taxon>Rhodanobacteraceae</taxon>
        <taxon>Ahniella</taxon>
    </lineage>
</organism>